<dbReference type="AlphaFoldDB" id="A0A1G4I8E5"/>
<dbReference type="Proteomes" id="UP000195570">
    <property type="component" value="Unassembled WGS sequence"/>
</dbReference>
<reference evidence="5" key="1">
    <citation type="submission" date="2016-09" db="EMBL/GenBank/DDBJ databases">
        <authorList>
            <person name="Hebert L."/>
            <person name="Moumen B."/>
        </authorList>
    </citation>
    <scope>NUCLEOTIDE SEQUENCE [LARGE SCALE GENOMIC DNA]</scope>
    <source>
        <strain evidence="5">OVI</strain>
    </source>
</reference>
<dbReference type="PANTHER" id="PTHR34524">
    <property type="entry name" value="CALCYPHOSIN"/>
    <property type="match status" value="1"/>
</dbReference>
<keyword evidence="6" id="KW-1185">Reference proteome</keyword>
<proteinExistence type="predicted"/>
<dbReference type="InterPro" id="IPR002048">
    <property type="entry name" value="EF_hand_dom"/>
</dbReference>
<keyword evidence="3" id="KW-0106">Calcium</keyword>
<dbReference type="RefSeq" id="XP_067079298.1">
    <property type="nucleotide sequence ID" value="XM_067223197.1"/>
</dbReference>
<dbReference type="GeneID" id="92382681"/>
<accession>A0A1G4I8E5</accession>
<evidence type="ECO:0000259" key="4">
    <source>
        <dbReference type="PROSITE" id="PS50222"/>
    </source>
</evidence>
<dbReference type="VEuPathDB" id="TriTrypDB:TEOVI_000874700"/>
<evidence type="ECO:0000256" key="1">
    <source>
        <dbReference type="ARBA" id="ARBA00022723"/>
    </source>
</evidence>
<gene>
    <name evidence="5" type="ORF">TEOVI_000874700</name>
</gene>
<evidence type="ECO:0000256" key="3">
    <source>
        <dbReference type="ARBA" id="ARBA00022837"/>
    </source>
</evidence>
<organism evidence="5 6">
    <name type="scientific">Trypanosoma equiperdum</name>
    <dbReference type="NCBI Taxonomy" id="5694"/>
    <lineage>
        <taxon>Eukaryota</taxon>
        <taxon>Discoba</taxon>
        <taxon>Euglenozoa</taxon>
        <taxon>Kinetoplastea</taxon>
        <taxon>Metakinetoplastina</taxon>
        <taxon>Trypanosomatida</taxon>
        <taxon>Trypanosomatidae</taxon>
        <taxon>Trypanosoma</taxon>
    </lineage>
</organism>
<name>A0A1G4I8E5_TRYEQ</name>
<dbReference type="InterPro" id="IPR011992">
    <property type="entry name" value="EF-hand-dom_pair"/>
</dbReference>
<comment type="caution">
    <text evidence="5">The sequence shown here is derived from an EMBL/GenBank/DDBJ whole genome shotgun (WGS) entry which is preliminary data.</text>
</comment>
<dbReference type="PANTHER" id="PTHR34524:SF6">
    <property type="entry name" value="CALCYPHOSINE LIKE"/>
    <property type="match status" value="1"/>
</dbReference>
<evidence type="ECO:0000313" key="6">
    <source>
        <dbReference type="Proteomes" id="UP000195570"/>
    </source>
</evidence>
<protein>
    <submittedName>
        <fullName evidence="5">EF-hand domain pair/EF-hand domain containing protein, putative</fullName>
    </submittedName>
</protein>
<keyword evidence="2" id="KW-0677">Repeat</keyword>
<dbReference type="PROSITE" id="PS00018">
    <property type="entry name" value="EF_HAND_1"/>
    <property type="match status" value="1"/>
</dbReference>
<evidence type="ECO:0000256" key="2">
    <source>
        <dbReference type="ARBA" id="ARBA00022737"/>
    </source>
</evidence>
<dbReference type="EMBL" id="CZPT02000874">
    <property type="protein sequence ID" value="SCU68065.1"/>
    <property type="molecule type" value="Genomic_DNA"/>
</dbReference>
<dbReference type="Gene3D" id="1.10.238.10">
    <property type="entry name" value="EF-hand"/>
    <property type="match status" value="2"/>
</dbReference>
<feature type="domain" description="EF-hand" evidence="4">
    <location>
        <begin position="69"/>
        <end position="104"/>
    </location>
</feature>
<dbReference type="InterPro" id="IPR051581">
    <property type="entry name" value="Ca-bind"/>
</dbReference>
<dbReference type="SUPFAM" id="SSF47473">
    <property type="entry name" value="EF-hand"/>
    <property type="match status" value="2"/>
</dbReference>
<dbReference type="GO" id="GO:0005509">
    <property type="term" value="F:calcium ion binding"/>
    <property type="evidence" value="ECO:0007669"/>
    <property type="project" value="InterPro"/>
</dbReference>
<dbReference type="PROSITE" id="PS50222">
    <property type="entry name" value="EF_HAND_2"/>
    <property type="match status" value="1"/>
</dbReference>
<keyword evidence="1" id="KW-0479">Metal-binding</keyword>
<dbReference type="InterPro" id="IPR018247">
    <property type="entry name" value="EF_Hand_1_Ca_BS"/>
</dbReference>
<sequence>MPLLYASRAKHTRFKSIVQRTRRLLCNGASGANGIRKLSRGCGIAVDSGGQSMEKAKFVEALEESGVSLDSEDIEAIVHVLDRSGDGVLDPTDFIAALRRNLTPLKLTWITRVWYTFTQSKDGSVYIDEVLSSYNAAGHPDVVQNIRSEQGVRSEFEAAFSTTTNPDGAITRQEFEQYCSGVAALCANDLEFLTLMRGVWPASVRTPLDEETMRTHREQNPCNMTFSSYQTAAEKGAVTDVRTTVAVVDDIILSSHRPVVIQSPLAVRQLSIALRRQDVQRNFFLSRETFLEVLRGHRLYLKDPESALTVLDTAGDGSVDYLLYMNLLLPPLPPARLMMLERLWELFPKDTCGTADVIELHKRFSAEDGEEQDAFLTAWDVRQALYRRFTFEEIVEWHTPLSAMFELDNDFETMLKKRWDFS</sequence>
<evidence type="ECO:0000313" key="5">
    <source>
        <dbReference type="EMBL" id="SCU68065.1"/>
    </source>
</evidence>